<evidence type="ECO:0000256" key="4">
    <source>
        <dbReference type="ARBA" id="ARBA00022559"/>
    </source>
</evidence>
<gene>
    <name evidence="15" type="ORF">MYMAC_002361</name>
</gene>
<evidence type="ECO:0000256" key="7">
    <source>
        <dbReference type="ARBA" id="ARBA00023157"/>
    </source>
</evidence>
<name>A0A250JUF9_9BACT</name>
<feature type="domain" description="Thioredoxin" evidence="14">
    <location>
        <begin position="2"/>
        <end position="150"/>
    </location>
</feature>
<dbReference type="InterPro" id="IPR024706">
    <property type="entry name" value="Peroxiredoxin_AhpC-typ"/>
</dbReference>
<reference evidence="15 16" key="1">
    <citation type="submission" date="2017-06" db="EMBL/GenBank/DDBJ databases">
        <title>Sequencing and comparative analysis of myxobacterial genomes.</title>
        <authorList>
            <person name="Rupp O."/>
            <person name="Goesmann A."/>
            <person name="Sogaard-Andersen L."/>
        </authorList>
    </citation>
    <scope>NUCLEOTIDE SEQUENCE [LARGE SCALE GENOMIC DNA]</scope>
    <source>
        <strain evidence="15 16">DSM 14697</strain>
    </source>
</reference>
<keyword evidence="16" id="KW-1185">Reference proteome</keyword>
<dbReference type="PANTHER" id="PTHR42801">
    <property type="entry name" value="THIOREDOXIN-DEPENDENT PEROXIDE REDUCTASE"/>
    <property type="match status" value="1"/>
</dbReference>
<dbReference type="RefSeq" id="WP_013938977.1">
    <property type="nucleotide sequence ID" value="NZ_CP022203.1"/>
</dbReference>
<sequence>MLSVGDTAPDFTATDCHGATFRLSSLRGRRVVLFFFPKAFTVGCTIENRAFRDNHELLEGLGAELVGVSVDTQRTQCEFAEAEGIHFSLLGDADRSISRAYDVLWPVLNVDRRVTFILGADGRVEEVIRHEVRVYRHLDDVLRYLRANPLPAP</sequence>
<keyword evidence="5" id="KW-0049">Antioxidant</keyword>
<accession>A0A250JUF9</accession>
<dbReference type="SUPFAM" id="SSF52833">
    <property type="entry name" value="Thioredoxin-like"/>
    <property type="match status" value="1"/>
</dbReference>
<dbReference type="CDD" id="cd03017">
    <property type="entry name" value="PRX_BCP"/>
    <property type="match status" value="1"/>
</dbReference>
<dbReference type="EMBL" id="CP022203">
    <property type="protein sequence ID" value="ATB46756.1"/>
    <property type="molecule type" value="Genomic_DNA"/>
</dbReference>
<proteinExistence type="inferred from homology"/>
<dbReference type="GO" id="GO:0005737">
    <property type="term" value="C:cytoplasm"/>
    <property type="evidence" value="ECO:0007669"/>
    <property type="project" value="TreeGrafter"/>
</dbReference>
<dbReference type="Gene3D" id="3.40.30.10">
    <property type="entry name" value="Glutaredoxin"/>
    <property type="match status" value="1"/>
</dbReference>
<protein>
    <recommendedName>
        <fullName evidence="3">thioredoxin-dependent peroxiredoxin</fullName>
        <ecNumber evidence="3">1.11.1.24</ecNumber>
    </recommendedName>
    <alternativeName>
        <fullName evidence="9">Thioredoxin peroxidase</fullName>
    </alternativeName>
    <alternativeName>
        <fullName evidence="11">Thioredoxin-dependent peroxiredoxin Bcp</fullName>
    </alternativeName>
</protein>
<dbReference type="InterPro" id="IPR050924">
    <property type="entry name" value="Peroxiredoxin_BCP/PrxQ"/>
</dbReference>
<evidence type="ECO:0000256" key="13">
    <source>
        <dbReference type="PIRSR" id="PIRSR000239-1"/>
    </source>
</evidence>
<organism evidence="15 16">
    <name type="scientific">Corallococcus macrosporus DSM 14697</name>
    <dbReference type="NCBI Taxonomy" id="1189310"/>
    <lineage>
        <taxon>Bacteria</taxon>
        <taxon>Pseudomonadati</taxon>
        <taxon>Myxococcota</taxon>
        <taxon>Myxococcia</taxon>
        <taxon>Myxococcales</taxon>
        <taxon>Cystobacterineae</taxon>
        <taxon>Myxococcaceae</taxon>
        <taxon>Corallococcus</taxon>
    </lineage>
</organism>
<dbReference type="AlphaFoldDB" id="A0A250JUF9"/>
<evidence type="ECO:0000256" key="1">
    <source>
        <dbReference type="ARBA" id="ARBA00003330"/>
    </source>
</evidence>
<evidence type="ECO:0000256" key="10">
    <source>
        <dbReference type="ARBA" id="ARBA00038489"/>
    </source>
</evidence>
<evidence type="ECO:0000313" key="16">
    <source>
        <dbReference type="Proteomes" id="UP000217343"/>
    </source>
</evidence>
<evidence type="ECO:0000256" key="3">
    <source>
        <dbReference type="ARBA" id="ARBA00013017"/>
    </source>
</evidence>
<keyword evidence="6" id="KW-0560">Oxidoreductase</keyword>
<dbReference type="EC" id="1.11.1.24" evidence="3"/>
<dbReference type="KEGG" id="mmas:MYMAC_002361"/>
<evidence type="ECO:0000256" key="8">
    <source>
        <dbReference type="ARBA" id="ARBA00023284"/>
    </source>
</evidence>
<evidence type="ECO:0000259" key="14">
    <source>
        <dbReference type="PROSITE" id="PS51352"/>
    </source>
</evidence>
<comment type="catalytic activity">
    <reaction evidence="12">
        <text>a hydroperoxide + [thioredoxin]-dithiol = an alcohol + [thioredoxin]-disulfide + H2O</text>
        <dbReference type="Rhea" id="RHEA:62620"/>
        <dbReference type="Rhea" id="RHEA-COMP:10698"/>
        <dbReference type="Rhea" id="RHEA-COMP:10700"/>
        <dbReference type="ChEBI" id="CHEBI:15377"/>
        <dbReference type="ChEBI" id="CHEBI:29950"/>
        <dbReference type="ChEBI" id="CHEBI:30879"/>
        <dbReference type="ChEBI" id="CHEBI:35924"/>
        <dbReference type="ChEBI" id="CHEBI:50058"/>
        <dbReference type="EC" id="1.11.1.24"/>
    </reaction>
</comment>
<dbReference type="OrthoDB" id="69195at2"/>
<dbReference type="InterPro" id="IPR000866">
    <property type="entry name" value="AhpC/TSA"/>
</dbReference>
<keyword evidence="4" id="KW-0575">Peroxidase</keyword>
<dbReference type="GO" id="GO:0034599">
    <property type="term" value="P:cellular response to oxidative stress"/>
    <property type="evidence" value="ECO:0007669"/>
    <property type="project" value="TreeGrafter"/>
</dbReference>
<keyword evidence="8" id="KW-0676">Redox-active center</keyword>
<evidence type="ECO:0000256" key="12">
    <source>
        <dbReference type="ARBA" id="ARBA00049091"/>
    </source>
</evidence>
<dbReference type="PIRSF" id="PIRSF000239">
    <property type="entry name" value="AHPC"/>
    <property type="match status" value="1"/>
</dbReference>
<comment type="subunit">
    <text evidence="2">Monomer.</text>
</comment>
<dbReference type="InterPro" id="IPR013766">
    <property type="entry name" value="Thioredoxin_domain"/>
</dbReference>
<evidence type="ECO:0000256" key="5">
    <source>
        <dbReference type="ARBA" id="ARBA00022862"/>
    </source>
</evidence>
<dbReference type="Pfam" id="PF00578">
    <property type="entry name" value="AhpC-TSA"/>
    <property type="match status" value="1"/>
</dbReference>
<evidence type="ECO:0000256" key="9">
    <source>
        <dbReference type="ARBA" id="ARBA00032824"/>
    </source>
</evidence>
<dbReference type="GO" id="GO:0008379">
    <property type="term" value="F:thioredoxin peroxidase activity"/>
    <property type="evidence" value="ECO:0007669"/>
    <property type="project" value="TreeGrafter"/>
</dbReference>
<feature type="active site" description="Cysteine sulfenic acid (-SOH) intermediate; for peroxidase activity" evidence="13">
    <location>
        <position position="44"/>
    </location>
</feature>
<comment type="function">
    <text evidence="1">Thiol-specific peroxidase that catalyzes the reduction of hydrogen peroxide and organic hydroperoxides to water and alcohols, respectively. Plays a role in cell protection against oxidative stress by detoxifying peroxides and as sensor of hydrogen peroxide-mediated signaling events.</text>
</comment>
<evidence type="ECO:0000313" key="15">
    <source>
        <dbReference type="EMBL" id="ATB46756.1"/>
    </source>
</evidence>
<evidence type="ECO:0000256" key="2">
    <source>
        <dbReference type="ARBA" id="ARBA00011245"/>
    </source>
</evidence>
<dbReference type="GO" id="GO:0045454">
    <property type="term" value="P:cell redox homeostasis"/>
    <property type="evidence" value="ECO:0007669"/>
    <property type="project" value="TreeGrafter"/>
</dbReference>
<dbReference type="Proteomes" id="UP000217343">
    <property type="component" value="Chromosome"/>
</dbReference>
<dbReference type="InterPro" id="IPR036249">
    <property type="entry name" value="Thioredoxin-like_sf"/>
</dbReference>
<dbReference type="PROSITE" id="PS51352">
    <property type="entry name" value="THIOREDOXIN_2"/>
    <property type="match status" value="1"/>
</dbReference>
<comment type="similarity">
    <text evidence="10">Belongs to the peroxiredoxin family. BCP/PrxQ subfamily.</text>
</comment>
<evidence type="ECO:0000256" key="11">
    <source>
        <dbReference type="ARBA" id="ARBA00042639"/>
    </source>
</evidence>
<dbReference type="PANTHER" id="PTHR42801:SF4">
    <property type="entry name" value="AHPC_TSA FAMILY PROTEIN"/>
    <property type="match status" value="1"/>
</dbReference>
<keyword evidence="7" id="KW-1015">Disulfide bond</keyword>
<evidence type="ECO:0000256" key="6">
    <source>
        <dbReference type="ARBA" id="ARBA00023002"/>
    </source>
</evidence>